<keyword evidence="2" id="KW-0614">Plasmid</keyword>
<reference evidence="2 3" key="2">
    <citation type="journal article" date="2011" name="J. Bacteriol.">
        <title>Genomes of three methylotrophs from a single niche uncover genetic and metabolic divergence of Methylophilaceae.</title>
        <authorList>
            <person name="Lapidus A."/>
            <person name="Clum A."/>
            <person name="Labutti K."/>
            <person name="Kaluzhnaya M.G."/>
            <person name="Lim S."/>
            <person name="Beck D.A."/>
            <person name="Glavina Del Rio T."/>
            <person name="Nolan M."/>
            <person name="Mavromatis K."/>
            <person name="Huntemann M."/>
            <person name="Lucas S."/>
            <person name="Lidstrom M.E."/>
            <person name="Ivanova N."/>
            <person name="Chistoserdova L."/>
        </authorList>
    </citation>
    <scope>NUCLEOTIDE SEQUENCE [LARGE SCALE GENOMIC DNA]</scope>
    <source>
        <strain evidence="2 3">SIP3-4</strain>
        <plasmid evidence="2 3">pMsip01</plasmid>
    </source>
</reference>
<evidence type="ECO:0000313" key="3">
    <source>
        <dbReference type="Proteomes" id="UP000002743"/>
    </source>
</evidence>
<dbReference type="KEGG" id="mei:Msip34_2907"/>
<dbReference type="HOGENOM" id="CLU_1803917_0_0_4"/>
<geneLocation type="plasmid" evidence="2 3">
    <name>pMsip01</name>
</geneLocation>
<evidence type="ECO:0000313" key="2">
    <source>
        <dbReference type="EMBL" id="ACT52131.1"/>
    </source>
</evidence>
<keyword evidence="1" id="KW-1133">Transmembrane helix</keyword>
<keyword evidence="1" id="KW-0472">Membrane</keyword>
<dbReference type="EMBL" id="CP001675">
    <property type="protein sequence ID" value="ACT52131.1"/>
    <property type="molecule type" value="Genomic_DNA"/>
</dbReference>
<reference evidence="3" key="1">
    <citation type="submission" date="2009-07" db="EMBL/GenBank/DDBJ databases">
        <title>Complete sequence of plasmid 1 of Methylovorus sp. SIP3-4.</title>
        <authorList>
            <consortium name="US DOE Joint Genome Institute"/>
            <person name="Lucas S."/>
            <person name="Copeland A."/>
            <person name="Lapidus A."/>
            <person name="Glavina del Rio T."/>
            <person name="Tice H."/>
            <person name="Bruce D."/>
            <person name="Goodwin L."/>
            <person name="Pitluck S."/>
            <person name="Clum A."/>
            <person name="Larimer F."/>
            <person name="Land M."/>
            <person name="Hauser L."/>
            <person name="Kyrpides N."/>
            <person name="Mikhailova N."/>
            <person name="Kayluzhnaya M."/>
            <person name="Chistoserdova L."/>
        </authorList>
    </citation>
    <scope>NUCLEOTIDE SEQUENCE [LARGE SCALE GENOMIC DNA]</scope>
    <source>
        <strain evidence="3">SIP3-4</strain>
        <plasmid evidence="3">pMsip01</plasmid>
    </source>
</reference>
<keyword evidence="1" id="KW-0812">Transmembrane</keyword>
<proteinExistence type="predicted"/>
<dbReference type="AlphaFoldDB" id="C6XES4"/>
<name>C6XES4_METGS</name>
<accession>C6XES4</accession>
<keyword evidence="3" id="KW-1185">Reference proteome</keyword>
<sequence length="143" mass="15449">MTENRIYRFLNKYNNQYFMKGLVMKNMNLRYVKSAMLLIVLLGLPLAAFAAGESAPWDGALCWLVGALKGKTALAVATIAFVAAAVGFVWGEQLTGIFKTMVNIFVAVCIMLGASSIVNIIASKVDSSYGQQCAQITTIVTNV</sequence>
<dbReference type="Proteomes" id="UP000002743">
    <property type="component" value="Plasmid pMsip01"/>
</dbReference>
<feature type="transmembrane region" description="Helical" evidence="1">
    <location>
        <begin position="70"/>
        <end position="90"/>
    </location>
</feature>
<gene>
    <name evidence="2" type="ordered locus">Msip34_2907</name>
</gene>
<organism evidence="2 3">
    <name type="scientific">Methylovorus glucosotrophus (strain SIP3-4)</name>
    <dbReference type="NCBI Taxonomy" id="582744"/>
    <lineage>
        <taxon>Bacteria</taxon>
        <taxon>Pseudomonadati</taxon>
        <taxon>Pseudomonadota</taxon>
        <taxon>Betaproteobacteria</taxon>
        <taxon>Nitrosomonadales</taxon>
        <taxon>Methylophilaceae</taxon>
        <taxon>Methylovorus</taxon>
    </lineage>
</organism>
<protein>
    <submittedName>
        <fullName evidence="2">Conjugal transfer protein TrbC</fullName>
    </submittedName>
</protein>
<evidence type="ECO:0000256" key="1">
    <source>
        <dbReference type="SAM" id="Phobius"/>
    </source>
</evidence>
<feature type="transmembrane region" description="Helical" evidence="1">
    <location>
        <begin position="102"/>
        <end position="122"/>
    </location>
</feature>
<dbReference type="Pfam" id="PF04956">
    <property type="entry name" value="TrbC"/>
    <property type="match status" value="1"/>
</dbReference>
<dbReference type="InterPro" id="IPR007039">
    <property type="entry name" value="TrbC/VirB2"/>
</dbReference>